<dbReference type="SUPFAM" id="SSF53474">
    <property type="entry name" value="alpha/beta-Hydrolases"/>
    <property type="match status" value="1"/>
</dbReference>
<dbReference type="Pfam" id="PF00561">
    <property type="entry name" value="Abhydrolase_1"/>
    <property type="match status" value="1"/>
</dbReference>
<dbReference type="RefSeq" id="WP_147661465.1">
    <property type="nucleotide sequence ID" value="NZ_CP042905.2"/>
</dbReference>
<dbReference type="GeneID" id="41328328"/>
<keyword evidence="1 3" id="KW-0378">Hydrolase</keyword>
<dbReference type="Proteomes" id="UP000321408">
    <property type="component" value="Chromosome"/>
</dbReference>
<keyword evidence="4" id="KW-1185">Reference proteome</keyword>
<gene>
    <name evidence="3" type="ORF">DSAG12_00325</name>
</gene>
<evidence type="ECO:0000256" key="1">
    <source>
        <dbReference type="ARBA" id="ARBA00022801"/>
    </source>
</evidence>
<dbReference type="AlphaFoldDB" id="A0A5B9D649"/>
<dbReference type="GO" id="GO:0016787">
    <property type="term" value="F:hydrolase activity"/>
    <property type="evidence" value="ECO:0007669"/>
    <property type="project" value="UniProtKB-KW"/>
</dbReference>
<feature type="domain" description="AB hydrolase-1" evidence="2">
    <location>
        <begin position="30"/>
        <end position="270"/>
    </location>
</feature>
<dbReference type="EMBL" id="CP042905">
    <property type="protein sequence ID" value="QEE14512.1"/>
    <property type="molecule type" value="Genomic_DNA"/>
</dbReference>
<dbReference type="PRINTS" id="PR00412">
    <property type="entry name" value="EPOXHYDRLASE"/>
</dbReference>
<organism evidence="3 4">
    <name type="scientific">Promethearchaeum syntrophicum</name>
    <dbReference type="NCBI Taxonomy" id="2594042"/>
    <lineage>
        <taxon>Archaea</taxon>
        <taxon>Promethearchaeati</taxon>
        <taxon>Promethearchaeota</taxon>
        <taxon>Promethearchaeia</taxon>
        <taxon>Promethearchaeales</taxon>
        <taxon>Promethearchaeaceae</taxon>
        <taxon>Promethearchaeum</taxon>
    </lineage>
</organism>
<sequence length="285" mass="33159">MEKPAEISYKMISVGSIRLHVALAGNHFGKPIILLHGFPDAHFGWEQQIHALTASNFFVIAPDQRGYNLSDKPKGKSNYKMYLLVEDVIYLADALNIDKFYLAGHDFGAMVAWNLMEKYSARVNRLIIFNVPHPQILAQFLKNSKTQRKKSWYAFFFRIPLLPEILIRLTNMKMLSSAMKDSFSKDILNRYQIAWKQPGSLTAMLNWYRCMLKERNPKKNYSIIENPTMIVWGKKDPHLMWEMAPESAKMCQNAQVKFFENASHWVLEDEAEKTSELLVKFCKKE</sequence>
<evidence type="ECO:0000313" key="4">
    <source>
        <dbReference type="Proteomes" id="UP000321408"/>
    </source>
</evidence>
<proteinExistence type="predicted"/>
<dbReference type="KEGG" id="psyt:DSAG12_00325"/>
<reference evidence="3 4" key="1">
    <citation type="journal article" date="2020" name="Nature">
        <title>Isolation of an archaeon at the prokaryote-eukaryote interface.</title>
        <authorList>
            <person name="Imachi H."/>
            <person name="Nobu M.K."/>
            <person name="Nakahara N."/>
            <person name="Morono Y."/>
            <person name="Ogawara M."/>
            <person name="Takaki Y."/>
            <person name="Takano Y."/>
            <person name="Uematsu K."/>
            <person name="Ikuta T."/>
            <person name="Ito M."/>
            <person name="Matsui Y."/>
            <person name="Miyazaki M."/>
            <person name="Murata K."/>
            <person name="Saito Y."/>
            <person name="Sakai S."/>
            <person name="Song C."/>
            <person name="Tasumi E."/>
            <person name="Yamanaka Y."/>
            <person name="Yamaguchi T."/>
            <person name="Kamagata Y."/>
            <person name="Tamaki H."/>
            <person name="Takai K."/>
        </authorList>
    </citation>
    <scope>NUCLEOTIDE SEQUENCE [LARGE SCALE GENOMIC DNA]</scope>
    <source>
        <strain evidence="3 4">MK-D1</strain>
    </source>
</reference>
<dbReference type="Gene3D" id="3.40.50.1820">
    <property type="entry name" value="alpha/beta hydrolase"/>
    <property type="match status" value="1"/>
</dbReference>
<dbReference type="PRINTS" id="PR00111">
    <property type="entry name" value="ABHYDROLASE"/>
</dbReference>
<dbReference type="InterPro" id="IPR029058">
    <property type="entry name" value="AB_hydrolase_fold"/>
</dbReference>
<accession>A0A5B9D649</accession>
<dbReference type="OrthoDB" id="299757at2157"/>
<reference evidence="3 4" key="2">
    <citation type="journal article" date="2024" name="Int. J. Syst. Evol. Microbiol.">
        <title>Promethearchaeum syntrophicum gen. nov., sp. nov., an anaerobic, obligately syntrophic archaeon, the first isolate of the lineage 'Asgard' archaea, and proposal of the new archaeal phylum Promethearchaeota phyl. nov. and kingdom Promethearchaeati regn. nov.</title>
        <authorList>
            <person name="Imachi H."/>
            <person name="Nobu M.K."/>
            <person name="Kato S."/>
            <person name="Takaki Y."/>
            <person name="Miyazaki M."/>
            <person name="Miyata M."/>
            <person name="Ogawara M."/>
            <person name="Saito Y."/>
            <person name="Sakai S."/>
            <person name="Tahara Y.O."/>
            <person name="Takano Y."/>
            <person name="Tasumi E."/>
            <person name="Uematsu K."/>
            <person name="Yoshimura T."/>
            <person name="Itoh T."/>
            <person name="Ohkuma M."/>
            <person name="Takai K."/>
        </authorList>
    </citation>
    <scope>NUCLEOTIDE SEQUENCE [LARGE SCALE GENOMIC DNA]</scope>
    <source>
        <strain evidence="3 4">MK-D1</strain>
    </source>
</reference>
<dbReference type="PANTHER" id="PTHR43329">
    <property type="entry name" value="EPOXIDE HYDROLASE"/>
    <property type="match status" value="1"/>
</dbReference>
<evidence type="ECO:0000259" key="2">
    <source>
        <dbReference type="Pfam" id="PF00561"/>
    </source>
</evidence>
<dbReference type="InterPro" id="IPR000073">
    <property type="entry name" value="AB_hydrolase_1"/>
</dbReference>
<protein>
    <submittedName>
        <fullName evidence="3">Alpha/beta fold hydrolase</fullName>
    </submittedName>
</protein>
<evidence type="ECO:0000313" key="3">
    <source>
        <dbReference type="EMBL" id="QEE14512.1"/>
    </source>
</evidence>
<name>A0A5B9D649_9ARCH</name>
<dbReference type="InterPro" id="IPR000639">
    <property type="entry name" value="Epox_hydrolase-like"/>
</dbReference>